<accession>A0A2M4DM00</accession>
<feature type="chain" id="PRO_5014720972" evidence="1">
    <location>
        <begin position="20"/>
        <end position="68"/>
    </location>
</feature>
<name>A0A2M4DM00_ANODA</name>
<protein>
    <submittedName>
        <fullName evidence="2">Putative secreted protein</fullName>
    </submittedName>
</protein>
<organism evidence="2">
    <name type="scientific">Anopheles darlingi</name>
    <name type="common">Mosquito</name>
    <dbReference type="NCBI Taxonomy" id="43151"/>
    <lineage>
        <taxon>Eukaryota</taxon>
        <taxon>Metazoa</taxon>
        <taxon>Ecdysozoa</taxon>
        <taxon>Arthropoda</taxon>
        <taxon>Hexapoda</taxon>
        <taxon>Insecta</taxon>
        <taxon>Pterygota</taxon>
        <taxon>Neoptera</taxon>
        <taxon>Endopterygota</taxon>
        <taxon>Diptera</taxon>
        <taxon>Nematocera</taxon>
        <taxon>Culicoidea</taxon>
        <taxon>Culicidae</taxon>
        <taxon>Anophelinae</taxon>
        <taxon>Anopheles</taxon>
    </lineage>
</organism>
<dbReference type="AlphaFoldDB" id="A0A2M4DM00"/>
<dbReference type="EMBL" id="GGFL01014383">
    <property type="protein sequence ID" value="MBW78561.1"/>
    <property type="molecule type" value="Transcribed_RNA"/>
</dbReference>
<proteinExistence type="predicted"/>
<reference evidence="2" key="1">
    <citation type="submission" date="2018-01" db="EMBL/GenBank/DDBJ databases">
        <title>An insight into the sialome of Amazonian anophelines.</title>
        <authorList>
            <person name="Ribeiro J.M."/>
            <person name="Scarpassa V."/>
            <person name="Calvo E."/>
        </authorList>
    </citation>
    <scope>NUCLEOTIDE SEQUENCE</scope>
</reference>
<keyword evidence="1" id="KW-0732">Signal</keyword>
<evidence type="ECO:0000256" key="1">
    <source>
        <dbReference type="SAM" id="SignalP"/>
    </source>
</evidence>
<feature type="signal peptide" evidence="1">
    <location>
        <begin position="1"/>
        <end position="19"/>
    </location>
</feature>
<evidence type="ECO:0000313" key="2">
    <source>
        <dbReference type="EMBL" id="MBW78561.1"/>
    </source>
</evidence>
<sequence>MIRCFAVFVSLFDSSFFAAVVVPSSPCSPWCVSRSFSCGKESGSELPSLTALSAAVVVESGGIMWRAI</sequence>